<accession>A0A9D9H0X1</accession>
<sequence>MDKAIRLLLQNNGQGFLEEYYKKIDEIYNYRIPLKDIASKGKVKSSLADYKKACQTVTKAGSKKSRQAWMELALQENLNVNLGETIYYINTGKIKSEADVKKIVHFMAPNKITGVLEDMTKEYQKENKAYRAEQKKRGEKQFTINEYVEKFHPEAIEQEEIQLKCQLLPRDIIESDHDVFCSDGIEYNVPKYVEQFNKRITPLLVCFSKTIRDRILITNPDDRPYFTEEEAKLVSGEPNSPGDQDTYEQLMTMEDKEIKFWMEHPQWEIPFLNDCGMNWNDIKTDYIRRMEEERQRGIDLIRAKFEQIVESLTSDDMKSLNDGTVPSSISKIANFDAESGNFISIDFPDVVLGNLYDIATLRDELLI</sequence>
<reference evidence="1" key="1">
    <citation type="submission" date="2020-10" db="EMBL/GenBank/DDBJ databases">
        <authorList>
            <person name="Gilroy R."/>
        </authorList>
    </citation>
    <scope>NUCLEOTIDE SEQUENCE</scope>
    <source>
        <strain evidence="1">10192</strain>
    </source>
</reference>
<gene>
    <name evidence="1" type="ORF">IAC76_08930</name>
</gene>
<reference evidence="1" key="2">
    <citation type="journal article" date="2021" name="PeerJ">
        <title>Extensive microbial diversity within the chicken gut microbiome revealed by metagenomics and culture.</title>
        <authorList>
            <person name="Gilroy R."/>
            <person name="Ravi A."/>
            <person name="Getino M."/>
            <person name="Pursley I."/>
            <person name="Horton D.L."/>
            <person name="Alikhan N.F."/>
            <person name="Baker D."/>
            <person name="Gharbi K."/>
            <person name="Hall N."/>
            <person name="Watson M."/>
            <person name="Adriaenssens E.M."/>
            <person name="Foster-Nyarko E."/>
            <person name="Jarju S."/>
            <person name="Secka A."/>
            <person name="Antonio M."/>
            <person name="Oren A."/>
            <person name="Chaudhuri R.R."/>
            <person name="La Ragione R."/>
            <person name="Hildebrand F."/>
            <person name="Pallen M.J."/>
        </authorList>
    </citation>
    <scope>NUCLEOTIDE SEQUENCE</scope>
    <source>
        <strain evidence="1">10192</strain>
    </source>
</reference>
<protein>
    <submittedName>
        <fullName evidence="1">Uncharacterized protein</fullName>
    </submittedName>
</protein>
<dbReference type="EMBL" id="JADIND010000199">
    <property type="protein sequence ID" value="MBO8431497.1"/>
    <property type="molecule type" value="Genomic_DNA"/>
</dbReference>
<dbReference type="AlphaFoldDB" id="A0A9D9H0X1"/>
<dbReference type="Proteomes" id="UP000823632">
    <property type="component" value="Unassembled WGS sequence"/>
</dbReference>
<organism evidence="1 2">
    <name type="scientific">Candidatus Scatousia excrementipullorum</name>
    <dbReference type="NCBI Taxonomy" id="2840936"/>
    <lineage>
        <taxon>Bacteria</taxon>
        <taxon>Candidatus Scatousia</taxon>
    </lineage>
</organism>
<proteinExistence type="predicted"/>
<comment type="caution">
    <text evidence="1">The sequence shown here is derived from an EMBL/GenBank/DDBJ whole genome shotgun (WGS) entry which is preliminary data.</text>
</comment>
<name>A0A9D9H0X1_9BACT</name>
<evidence type="ECO:0000313" key="1">
    <source>
        <dbReference type="EMBL" id="MBO8431497.1"/>
    </source>
</evidence>
<evidence type="ECO:0000313" key="2">
    <source>
        <dbReference type="Proteomes" id="UP000823632"/>
    </source>
</evidence>